<proteinExistence type="predicted"/>
<keyword evidence="2" id="KW-1185">Reference proteome</keyword>
<reference evidence="1 2" key="1">
    <citation type="submission" date="2024-06" db="EMBL/GenBank/DDBJ databases">
        <title>Burkholderia sola in Mexico.</title>
        <authorList>
            <person name="Estrada P."/>
        </authorList>
    </citation>
    <scope>NUCLEOTIDE SEQUENCE [LARGE SCALE GENOMIC DNA]</scope>
    <source>
        <strain evidence="1 2">CpTa8-5</strain>
    </source>
</reference>
<evidence type="ECO:0000313" key="1">
    <source>
        <dbReference type="EMBL" id="MET1477683.1"/>
    </source>
</evidence>
<sequence length="124" mass="13650">MTNSSKIIFSLLFAALIGIFAFDRTPQGEECRKSTSPDGIYIADLCLLAWVPGGDSRYVGRVYRAQTGRLLAQHTFNTPTPEISWNSYSDAYVAFSKGDGGDDSVYIPLPPAFIDRLLAARPRL</sequence>
<protein>
    <recommendedName>
        <fullName evidence="3">Lipoprotein</fullName>
    </recommendedName>
</protein>
<organism evidence="1 2">
    <name type="scientific">Burkholderia sola</name>
    <dbReference type="NCBI Taxonomy" id="2843302"/>
    <lineage>
        <taxon>Bacteria</taxon>
        <taxon>Pseudomonadati</taxon>
        <taxon>Pseudomonadota</taxon>
        <taxon>Betaproteobacteria</taxon>
        <taxon>Burkholderiales</taxon>
        <taxon>Burkholderiaceae</taxon>
        <taxon>Burkholderia</taxon>
        <taxon>Burkholderia cepacia complex</taxon>
    </lineage>
</organism>
<name>A0ABV2CF04_9BURK</name>
<evidence type="ECO:0000313" key="2">
    <source>
        <dbReference type="Proteomes" id="UP001548587"/>
    </source>
</evidence>
<dbReference type="RefSeq" id="WP_209927612.1">
    <property type="nucleotide sequence ID" value="NZ_JBEWCH010000020.1"/>
</dbReference>
<evidence type="ECO:0008006" key="3">
    <source>
        <dbReference type="Google" id="ProtNLM"/>
    </source>
</evidence>
<accession>A0ABV2CF04</accession>
<comment type="caution">
    <text evidence="1">The sequence shown here is derived from an EMBL/GenBank/DDBJ whole genome shotgun (WGS) entry which is preliminary data.</text>
</comment>
<dbReference type="Proteomes" id="UP001548587">
    <property type="component" value="Unassembled WGS sequence"/>
</dbReference>
<gene>
    <name evidence="1" type="ORF">ABXL37_25860</name>
</gene>
<dbReference type="EMBL" id="JBEWCH010000020">
    <property type="protein sequence ID" value="MET1477683.1"/>
    <property type="molecule type" value="Genomic_DNA"/>
</dbReference>